<proteinExistence type="predicted"/>
<sequence length="336" mass="37713">MLDNGGWQARLQDVNGKKFKNCRFPKFGDIGIEGSQDQVTITIRTKGLYGNMQTDAAAFEAWSLALIYHCGVRSIAIRFEEEADKPEGDPHFERLLYRLVRFAELFQPRILIDDSVARRARALGSKGLFLNEPGNKRSSIENQLEERFEAIVSKPETHSERDLEMALEVSGAFRKELGLDKLMRQWPVGLFDGRVAEAQRIFSGVKSAIDLIGIRKETLVLIELKKDGNSKVGALSELLFYSSVMRDALRGIFKFGNQTPAQNCAITRSDIMNCSSIRAVLLAPSIHPLIVDPNIMTELNRSAQSHWSDIPVQFEALRIAAMPRGPRDDFAFGRVS</sequence>
<organism evidence="1 2">
    <name type="scientific">Bradyrhizobium sediminis</name>
    <dbReference type="NCBI Taxonomy" id="2840469"/>
    <lineage>
        <taxon>Bacteria</taxon>
        <taxon>Pseudomonadati</taxon>
        <taxon>Pseudomonadota</taxon>
        <taxon>Alphaproteobacteria</taxon>
        <taxon>Hyphomicrobiales</taxon>
        <taxon>Nitrobacteraceae</taxon>
        <taxon>Bradyrhizobium</taxon>
    </lineage>
</organism>
<reference evidence="1 2" key="1">
    <citation type="submission" date="2021-06" db="EMBL/GenBank/DDBJ databases">
        <title>Bradyrhizobium sp. S2-11-4 Genome sequencing.</title>
        <authorList>
            <person name="Jin L."/>
        </authorList>
    </citation>
    <scope>NUCLEOTIDE SEQUENCE [LARGE SCALE GENOMIC DNA]</scope>
    <source>
        <strain evidence="1 2">S2-11-4</strain>
    </source>
</reference>
<keyword evidence="2" id="KW-1185">Reference proteome</keyword>
<name>A0A975RXX9_9BRAD</name>
<protein>
    <submittedName>
        <fullName evidence="1">Uncharacterized protein</fullName>
    </submittedName>
</protein>
<evidence type="ECO:0000313" key="1">
    <source>
        <dbReference type="EMBL" id="QWG23834.1"/>
    </source>
</evidence>
<dbReference type="EMBL" id="CP076136">
    <property type="protein sequence ID" value="QWG23834.1"/>
    <property type="molecule type" value="Genomic_DNA"/>
</dbReference>
<dbReference type="AlphaFoldDB" id="A0A975RXX9"/>
<evidence type="ECO:0000313" key="2">
    <source>
        <dbReference type="Proteomes" id="UP000676951"/>
    </source>
</evidence>
<dbReference type="RefSeq" id="WP_215604583.1">
    <property type="nucleotide sequence ID" value="NZ_CP076136.1"/>
</dbReference>
<dbReference type="Proteomes" id="UP000676951">
    <property type="component" value="Chromosome"/>
</dbReference>
<accession>A0A975RXX9</accession>
<gene>
    <name evidence="1" type="ORF">KMZ93_02500</name>
</gene>